<dbReference type="AlphaFoldDB" id="A0A4R6UH40"/>
<feature type="domain" description="HTH merR-type" evidence="1">
    <location>
        <begin position="1"/>
        <end position="12"/>
    </location>
</feature>
<dbReference type="InterPro" id="IPR010386">
    <property type="entry name" value="tRNA-Hydrxlase_MiaE"/>
</dbReference>
<dbReference type="Pfam" id="PF06175">
    <property type="entry name" value="MiaE"/>
    <property type="match status" value="1"/>
</dbReference>
<name>A0A4R6UH40_9GAMM</name>
<dbReference type="InterPro" id="IPR009078">
    <property type="entry name" value="Ferritin-like_SF"/>
</dbReference>
<dbReference type="InterPro" id="IPR000551">
    <property type="entry name" value="MerR-type_HTH_dom"/>
</dbReference>
<dbReference type="CDD" id="cd07910">
    <property type="entry name" value="MiaE"/>
    <property type="match status" value="1"/>
</dbReference>
<dbReference type="Proteomes" id="UP000295375">
    <property type="component" value="Unassembled WGS sequence"/>
</dbReference>
<evidence type="ECO:0000313" key="3">
    <source>
        <dbReference type="Proteomes" id="UP000295375"/>
    </source>
</evidence>
<dbReference type="SUPFAM" id="SSF47240">
    <property type="entry name" value="Ferritin-like"/>
    <property type="match status" value="1"/>
</dbReference>
<proteinExistence type="predicted"/>
<protein>
    <submittedName>
        <fullName evidence="2">tRNA-(Ms[2]io[6]A)-hydroxylase</fullName>
    </submittedName>
</protein>
<dbReference type="PIRSF" id="PIRSF020736">
    <property type="entry name" value="MiaE"/>
    <property type="match status" value="1"/>
</dbReference>
<dbReference type="PANTHER" id="PTHR42637:SF1">
    <property type="entry name" value="TRNA 2-(METHYLSULFANYL)-N(6)-ISOPENTENYLADENOSINE(37) HYDROXYLASE"/>
    <property type="match status" value="1"/>
</dbReference>
<dbReference type="PANTHER" id="PTHR42637">
    <property type="entry name" value="TRNA-(MS[2]IO[6]A)-HYDROXYLASE"/>
    <property type="match status" value="1"/>
</dbReference>
<reference evidence="2 3" key="1">
    <citation type="submission" date="2019-03" db="EMBL/GenBank/DDBJ databases">
        <title>Genomic Encyclopedia of Type Strains, Phase IV (KMG-IV): sequencing the most valuable type-strain genomes for metagenomic binning, comparative biology and taxonomic classification.</title>
        <authorList>
            <person name="Goeker M."/>
        </authorList>
    </citation>
    <scope>NUCLEOTIDE SEQUENCE [LARGE SCALE GENOMIC DNA]</scope>
    <source>
        <strain evidence="2 3">DSM 103792</strain>
    </source>
</reference>
<sequence>MSLADIRQFLRVDTPKAWLDKAISQIPILLIDHAHCEKKAAATALNLMYRYPERLELQQQLSRLAREELRHFEQVLELMPSRNVHFRSLPPSRYAGGLRQQVRKEEPGQLIDLLIIGAFIEARSCERFAALAEVIPDQELADYYRFLLRSESRHFRNYLKLAERYAKVDISERVEQFRIIENEFIISPDKQFQFHSGVPA</sequence>
<dbReference type="GO" id="GO:0006355">
    <property type="term" value="P:regulation of DNA-templated transcription"/>
    <property type="evidence" value="ECO:0007669"/>
    <property type="project" value="InterPro"/>
</dbReference>
<gene>
    <name evidence="2" type="ORF">EV696_12425</name>
</gene>
<dbReference type="GO" id="GO:0006400">
    <property type="term" value="P:tRNA modification"/>
    <property type="evidence" value="ECO:0007669"/>
    <property type="project" value="InterPro"/>
</dbReference>
<dbReference type="Gene3D" id="1.20.1260.10">
    <property type="match status" value="1"/>
</dbReference>
<evidence type="ECO:0000313" key="2">
    <source>
        <dbReference type="EMBL" id="TDQ44543.1"/>
    </source>
</evidence>
<accession>A0A4R6UH40</accession>
<dbReference type="PROSITE" id="PS50937">
    <property type="entry name" value="HTH_MERR_2"/>
    <property type="match status" value="1"/>
</dbReference>
<evidence type="ECO:0000259" key="1">
    <source>
        <dbReference type="PROSITE" id="PS50937"/>
    </source>
</evidence>
<dbReference type="RefSeq" id="WP_133593191.1">
    <property type="nucleotide sequence ID" value="NZ_CP037953.1"/>
</dbReference>
<dbReference type="GO" id="GO:0003677">
    <property type="term" value="F:DNA binding"/>
    <property type="evidence" value="ECO:0007669"/>
    <property type="project" value="InterPro"/>
</dbReference>
<dbReference type="GO" id="GO:0045301">
    <property type="term" value="F:tRNA 2-(methylsulfanyl)-N(6)-isopentenyladenosine(37) hydroxylase activity"/>
    <property type="evidence" value="ECO:0007669"/>
    <property type="project" value="InterPro"/>
</dbReference>
<keyword evidence="3" id="KW-1185">Reference proteome</keyword>
<dbReference type="InterPro" id="IPR012347">
    <property type="entry name" value="Ferritin-like"/>
</dbReference>
<dbReference type="EMBL" id="SNYM01000024">
    <property type="protein sequence ID" value="TDQ44543.1"/>
    <property type="molecule type" value="Genomic_DNA"/>
</dbReference>
<dbReference type="OrthoDB" id="9802518at2"/>
<organism evidence="2 3">
    <name type="scientific">Permianibacter aggregans</name>
    <dbReference type="NCBI Taxonomy" id="1510150"/>
    <lineage>
        <taxon>Bacteria</taxon>
        <taxon>Pseudomonadati</taxon>
        <taxon>Pseudomonadota</taxon>
        <taxon>Gammaproteobacteria</taxon>
        <taxon>Pseudomonadales</taxon>
        <taxon>Pseudomonadaceae</taxon>
        <taxon>Permianibacter</taxon>
    </lineage>
</organism>
<comment type="caution">
    <text evidence="2">The sequence shown here is derived from an EMBL/GenBank/DDBJ whole genome shotgun (WGS) entry which is preliminary data.</text>
</comment>